<name>A0ABT9YI15_9BACI</name>
<dbReference type="SUPFAM" id="SSF47090">
    <property type="entry name" value="PGBD-like"/>
    <property type="match status" value="1"/>
</dbReference>
<comment type="caution">
    <text evidence="3">The sequence shown here is derived from an EMBL/GenBank/DDBJ whole genome shotgun (WGS) entry which is preliminary data.</text>
</comment>
<keyword evidence="1" id="KW-0732">Signal</keyword>
<protein>
    <submittedName>
        <fullName evidence="3">Peptidoglycan hydrolase-like protein with peptidoglycan-binding domain</fullName>
    </submittedName>
</protein>
<dbReference type="Pfam" id="PF01471">
    <property type="entry name" value="PG_binding_1"/>
    <property type="match status" value="1"/>
</dbReference>
<dbReference type="InterPro" id="IPR036365">
    <property type="entry name" value="PGBD-like_sf"/>
</dbReference>
<proteinExistence type="predicted"/>
<dbReference type="RefSeq" id="WP_306982854.1">
    <property type="nucleotide sequence ID" value="NZ_JAUSUA010000003.1"/>
</dbReference>
<feature type="domain" description="Peptidoglycan binding-like" evidence="2">
    <location>
        <begin position="64"/>
        <end position="118"/>
    </location>
</feature>
<dbReference type="InterPro" id="IPR036366">
    <property type="entry name" value="PGBDSf"/>
</dbReference>
<dbReference type="Gene3D" id="1.10.101.10">
    <property type="entry name" value="PGBD-like superfamily/PGBD"/>
    <property type="match status" value="1"/>
</dbReference>
<accession>A0ABT9YI15</accession>
<evidence type="ECO:0000259" key="2">
    <source>
        <dbReference type="Pfam" id="PF01471"/>
    </source>
</evidence>
<feature type="chain" id="PRO_5046391736" evidence="1">
    <location>
        <begin position="27"/>
        <end position="199"/>
    </location>
</feature>
<sequence length="199" mass="21417">MKKKWLAVIPAVALVASPLSIQPASASSEQIEQESDVPSELESVLNIAPEHQPTLTQGSTGTYGNEVDFVQFTISQAGFETEVDGVFGKDTDEKVKKFQAEHDLTVDGVVGLNTWTALFSEHSEQSFPVESAISYAEEALDNDDLIFSSNGVLHEDSEGNAYYSLRAQSQGLIDGGGTGTVGYYDVYENGDVVESEPQS</sequence>
<keyword evidence="4" id="KW-1185">Reference proteome</keyword>
<reference evidence="3 4" key="1">
    <citation type="submission" date="2023-07" db="EMBL/GenBank/DDBJ databases">
        <title>Genomic Encyclopedia of Type Strains, Phase IV (KMG-IV): sequencing the most valuable type-strain genomes for metagenomic binning, comparative biology and taxonomic classification.</title>
        <authorList>
            <person name="Goeker M."/>
        </authorList>
    </citation>
    <scope>NUCLEOTIDE SEQUENCE [LARGE SCALE GENOMIC DNA]</scope>
    <source>
        <strain evidence="3 4">DSM 19154</strain>
    </source>
</reference>
<organism evidence="3 4">
    <name type="scientific">Alkalicoccobacillus murimartini</name>
    <dbReference type="NCBI Taxonomy" id="171685"/>
    <lineage>
        <taxon>Bacteria</taxon>
        <taxon>Bacillati</taxon>
        <taxon>Bacillota</taxon>
        <taxon>Bacilli</taxon>
        <taxon>Bacillales</taxon>
        <taxon>Bacillaceae</taxon>
        <taxon>Alkalicoccobacillus</taxon>
    </lineage>
</organism>
<evidence type="ECO:0000313" key="4">
    <source>
        <dbReference type="Proteomes" id="UP001225034"/>
    </source>
</evidence>
<dbReference type="Proteomes" id="UP001225034">
    <property type="component" value="Unassembled WGS sequence"/>
</dbReference>
<dbReference type="EMBL" id="JAUSUA010000003">
    <property type="protein sequence ID" value="MDQ0207499.1"/>
    <property type="molecule type" value="Genomic_DNA"/>
</dbReference>
<evidence type="ECO:0000256" key="1">
    <source>
        <dbReference type="SAM" id="SignalP"/>
    </source>
</evidence>
<gene>
    <name evidence="3" type="ORF">J2S05_002300</name>
</gene>
<evidence type="ECO:0000313" key="3">
    <source>
        <dbReference type="EMBL" id="MDQ0207499.1"/>
    </source>
</evidence>
<dbReference type="InterPro" id="IPR002477">
    <property type="entry name" value="Peptidoglycan-bd-like"/>
</dbReference>
<feature type="signal peptide" evidence="1">
    <location>
        <begin position="1"/>
        <end position="26"/>
    </location>
</feature>